<feature type="domain" description="Thiamine pyrophosphate enzyme N-terminal TPP-binding" evidence="13">
    <location>
        <begin position="21"/>
        <end position="126"/>
    </location>
</feature>
<keyword evidence="7 10" id="KW-0786">Thiamine pyrophosphate</keyword>
<comment type="catalytic activity">
    <reaction evidence="9">
        <text>2 pyruvate + H(+) = (2S)-2-acetolactate + CO2</text>
        <dbReference type="Rhea" id="RHEA:25249"/>
        <dbReference type="ChEBI" id="CHEBI:15361"/>
        <dbReference type="ChEBI" id="CHEBI:15378"/>
        <dbReference type="ChEBI" id="CHEBI:16526"/>
        <dbReference type="ChEBI" id="CHEBI:58476"/>
        <dbReference type="EC" id="2.2.1.6"/>
    </reaction>
</comment>
<comment type="pathway">
    <text evidence="1">Amino-acid biosynthesis; L-isoleucine biosynthesis; L-isoleucine from 2-oxobutanoate: step 1/4.</text>
</comment>
<dbReference type="GO" id="GO:0009099">
    <property type="term" value="P:L-valine biosynthetic process"/>
    <property type="evidence" value="ECO:0007669"/>
    <property type="project" value="UniProtKB-UniPathway"/>
</dbReference>
<dbReference type="InterPro" id="IPR029061">
    <property type="entry name" value="THDP-binding"/>
</dbReference>
<evidence type="ECO:0000256" key="1">
    <source>
        <dbReference type="ARBA" id="ARBA00004974"/>
    </source>
</evidence>
<gene>
    <name evidence="14" type="ORF">F5544_32060</name>
</gene>
<evidence type="ECO:0000256" key="2">
    <source>
        <dbReference type="ARBA" id="ARBA00005025"/>
    </source>
</evidence>
<dbReference type="CDD" id="cd07035">
    <property type="entry name" value="TPP_PYR_POX_like"/>
    <property type="match status" value="1"/>
</dbReference>
<evidence type="ECO:0000256" key="10">
    <source>
        <dbReference type="RuleBase" id="RU362132"/>
    </source>
</evidence>
<dbReference type="InterPro" id="IPR012000">
    <property type="entry name" value="Thiamin_PyroP_enz_cen_dom"/>
</dbReference>
<dbReference type="Gene3D" id="3.40.50.970">
    <property type="match status" value="2"/>
</dbReference>
<evidence type="ECO:0000313" key="15">
    <source>
        <dbReference type="Proteomes" id="UP000503540"/>
    </source>
</evidence>
<evidence type="ECO:0000313" key="14">
    <source>
        <dbReference type="EMBL" id="QIS14251.1"/>
    </source>
</evidence>
<evidence type="ECO:0000259" key="13">
    <source>
        <dbReference type="Pfam" id="PF02776"/>
    </source>
</evidence>
<dbReference type="GO" id="GO:0000287">
    <property type="term" value="F:magnesium ion binding"/>
    <property type="evidence" value="ECO:0007669"/>
    <property type="project" value="InterPro"/>
</dbReference>
<keyword evidence="5" id="KW-0285">Flavoprotein</keyword>
<comment type="pathway">
    <text evidence="2">Amino-acid biosynthesis; L-valine biosynthesis; L-valine from pyruvate: step 1/4.</text>
</comment>
<evidence type="ECO:0000256" key="9">
    <source>
        <dbReference type="ARBA" id="ARBA00048670"/>
    </source>
</evidence>
<accession>A0A6G9YM40</accession>
<keyword evidence="8" id="KW-0100">Branched-chain amino acid biosynthesis</keyword>
<dbReference type="PANTHER" id="PTHR18968">
    <property type="entry name" value="THIAMINE PYROPHOSPHATE ENZYMES"/>
    <property type="match status" value="1"/>
</dbReference>
<dbReference type="AlphaFoldDB" id="A0A6G9YM40"/>
<feature type="domain" description="Thiamine pyrophosphate enzyme TPP-binding" evidence="12">
    <location>
        <begin position="414"/>
        <end position="486"/>
    </location>
</feature>
<organism evidence="14 15">
    <name type="scientific">Nocardia arthritidis</name>
    <dbReference type="NCBI Taxonomy" id="228602"/>
    <lineage>
        <taxon>Bacteria</taxon>
        <taxon>Bacillati</taxon>
        <taxon>Actinomycetota</taxon>
        <taxon>Actinomycetes</taxon>
        <taxon>Mycobacteriales</taxon>
        <taxon>Nocardiaceae</taxon>
        <taxon>Nocardia</taxon>
    </lineage>
</organism>
<evidence type="ECO:0000256" key="3">
    <source>
        <dbReference type="ARBA" id="ARBA00007812"/>
    </source>
</evidence>
<sequence length="566" mass="59615">MTAEEISADGVRGCWLAALTGLREAGVREVFGLPGDDLNALVVADALGLDFTVCRDQRNAVFMATGYAMQSGALGVVVVGKGPAVTNTVTGMLEARYSAAPVLVLCAGTAPAARGSGAFQEFDQLPLARSVAKWTERVDHPDRVGPMLRRAIMVATHGAPGPVYLELPDQLREEDVPLGGRWYPVQRPTATEMGEQGAALAAVRAAKRPVLLVGGGMRTRGAGELLARFAEHIGAAVVCTASGRGAVDESLPSFLGLAGLYSPGAVNALWQDTDCVVAVGSRLEETATFGWPDRLRTEGEVVQINVEAGEFNTDFAGPMVLGDGCSVLADWLERLPAVPGWSATVRGLNAALHDEHAAVLEKLRAQPELYIAEVLDELDKTLPGNRILVQENGLQDMWSYVFPAWRCVGDGGSIVPSEQTSLGCGAAAAVGVRRAAPDRPVVAFVGDGAFAMFDADLPTAKKVGGVLYVVLRNGGYGWLQAQLGKHEGVSDRHGFVDPDTVRPEGEPIPGVPHIVVDDKKSLGDCVSRAWALCERGATVVLSVPVRMSDALFAPEELAGEFPQAPS</sequence>
<evidence type="ECO:0000256" key="7">
    <source>
        <dbReference type="ARBA" id="ARBA00023052"/>
    </source>
</evidence>
<evidence type="ECO:0000259" key="11">
    <source>
        <dbReference type="Pfam" id="PF00205"/>
    </source>
</evidence>
<dbReference type="InterPro" id="IPR011766">
    <property type="entry name" value="TPP_enzyme_TPP-bd"/>
</dbReference>
<dbReference type="Pfam" id="PF00205">
    <property type="entry name" value="TPP_enzyme_M"/>
    <property type="match status" value="1"/>
</dbReference>
<dbReference type="PANTHER" id="PTHR18968:SF167">
    <property type="entry name" value="ACETOLACTATE SYNTHASE LARGE SUBUNIT ILVB2-RELATED"/>
    <property type="match status" value="1"/>
</dbReference>
<protein>
    <recommendedName>
        <fullName evidence="4">acetolactate synthase</fullName>
        <ecNumber evidence="4">2.2.1.6</ecNumber>
    </recommendedName>
</protein>
<dbReference type="EC" id="2.2.1.6" evidence="4"/>
<dbReference type="Proteomes" id="UP000503540">
    <property type="component" value="Chromosome"/>
</dbReference>
<dbReference type="Gene3D" id="3.40.50.1220">
    <property type="entry name" value="TPP-binding domain"/>
    <property type="match status" value="1"/>
</dbReference>
<evidence type="ECO:0000256" key="4">
    <source>
        <dbReference type="ARBA" id="ARBA00013145"/>
    </source>
</evidence>
<dbReference type="Pfam" id="PF02776">
    <property type="entry name" value="TPP_enzyme_N"/>
    <property type="match status" value="1"/>
</dbReference>
<dbReference type="CDD" id="cd00568">
    <property type="entry name" value="TPP_enzymes"/>
    <property type="match status" value="1"/>
</dbReference>
<dbReference type="UniPathway" id="UPA00049">
    <property type="reaction ID" value="UER00059"/>
</dbReference>
<dbReference type="UniPathway" id="UPA00047">
    <property type="reaction ID" value="UER00055"/>
</dbReference>
<dbReference type="InterPro" id="IPR045229">
    <property type="entry name" value="TPP_enz"/>
</dbReference>
<proteinExistence type="inferred from homology"/>
<dbReference type="KEGG" id="nah:F5544_32060"/>
<evidence type="ECO:0000256" key="8">
    <source>
        <dbReference type="ARBA" id="ARBA00023304"/>
    </source>
</evidence>
<dbReference type="GO" id="GO:0003984">
    <property type="term" value="F:acetolactate synthase activity"/>
    <property type="evidence" value="ECO:0007669"/>
    <property type="project" value="UniProtKB-EC"/>
</dbReference>
<dbReference type="GO" id="GO:0005948">
    <property type="term" value="C:acetolactate synthase complex"/>
    <property type="evidence" value="ECO:0007669"/>
    <property type="project" value="TreeGrafter"/>
</dbReference>
<keyword evidence="15" id="KW-1185">Reference proteome</keyword>
<dbReference type="InterPro" id="IPR000399">
    <property type="entry name" value="TPP-bd_CS"/>
</dbReference>
<dbReference type="EMBL" id="CP046172">
    <property type="protein sequence ID" value="QIS14251.1"/>
    <property type="molecule type" value="Genomic_DNA"/>
</dbReference>
<dbReference type="PROSITE" id="PS00187">
    <property type="entry name" value="TPP_ENZYMES"/>
    <property type="match status" value="1"/>
</dbReference>
<evidence type="ECO:0000256" key="5">
    <source>
        <dbReference type="ARBA" id="ARBA00022630"/>
    </source>
</evidence>
<dbReference type="GO" id="GO:0030976">
    <property type="term" value="F:thiamine pyrophosphate binding"/>
    <property type="evidence" value="ECO:0007669"/>
    <property type="project" value="InterPro"/>
</dbReference>
<feature type="domain" description="Thiamine pyrophosphate enzyme central" evidence="11">
    <location>
        <begin position="198"/>
        <end position="315"/>
    </location>
</feature>
<evidence type="ECO:0000256" key="6">
    <source>
        <dbReference type="ARBA" id="ARBA00022827"/>
    </source>
</evidence>
<reference evidence="14 15" key="1">
    <citation type="journal article" date="2019" name="ACS Chem. Biol.">
        <title>Identification and Mobilization of a Cryptic Antibiotic Biosynthesis Gene Locus from a Human-Pathogenic Nocardia Isolate.</title>
        <authorList>
            <person name="Herisse M."/>
            <person name="Ishida K."/>
            <person name="Porter J.L."/>
            <person name="Howden B."/>
            <person name="Hertweck C."/>
            <person name="Stinear T.P."/>
            <person name="Pidot S.J."/>
        </authorList>
    </citation>
    <scope>NUCLEOTIDE SEQUENCE [LARGE SCALE GENOMIC DNA]</scope>
    <source>
        <strain evidence="14 15">AUSMDU00012717</strain>
    </source>
</reference>
<dbReference type="InterPro" id="IPR029035">
    <property type="entry name" value="DHS-like_NAD/FAD-binding_dom"/>
</dbReference>
<dbReference type="SUPFAM" id="SSF52518">
    <property type="entry name" value="Thiamin diphosphate-binding fold (THDP-binding)"/>
    <property type="match status" value="2"/>
</dbReference>
<dbReference type="InterPro" id="IPR012001">
    <property type="entry name" value="Thiamin_PyroP_enz_TPP-bd_dom"/>
</dbReference>
<evidence type="ECO:0000259" key="12">
    <source>
        <dbReference type="Pfam" id="PF02775"/>
    </source>
</evidence>
<dbReference type="RefSeq" id="WP_167476687.1">
    <property type="nucleotide sequence ID" value="NZ_CP046172.1"/>
</dbReference>
<dbReference type="Pfam" id="PF02775">
    <property type="entry name" value="TPP_enzyme_C"/>
    <property type="match status" value="1"/>
</dbReference>
<keyword evidence="8" id="KW-0028">Amino-acid biosynthesis</keyword>
<dbReference type="SUPFAM" id="SSF52467">
    <property type="entry name" value="DHS-like NAD/FAD-binding domain"/>
    <property type="match status" value="1"/>
</dbReference>
<dbReference type="GO" id="GO:0009097">
    <property type="term" value="P:isoleucine biosynthetic process"/>
    <property type="evidence" value="ECO:0007669"/>
    <property type="project" value="UniProtKB-UniPathway"/>
</dbReference>
<comment type="similarity">
    <text evidence="3 10">Belongs to the TPP enzyme family.</text>
</comment>
<keyword evidence="6" id="KW-0274">FAD</keyword>
<name>A0A6G9YM40_9NOCA</name>
<dbReference type="GO" id="GO:0050660">
    <property type="term" value="F:flavin adenine dinucleotide binding"/>
    <property type="evidence" value="ECO:0007669"/>
    <property type="project" value="TreeGrafter"/>
</dbReference>